<proteinExistence type="predicted"/>
<evidence type="ECO:0000313" key="2">
    <source>
        <dbReference type="Proteomes" id="UP001595912"/>
    </source>
</evidence>
<evidence type="ECO:0000313" key="1">
    <source>
        <dbReference type="EMBL" id="MFC5004720.1"/>
    </source>
</evidence>
<gene>
    <name evidence="1" type="ORF">ACFPIJ_43705</name>
</gene>
<accession>A0ABV9WB52</accession>
<reference evidence="2" key="1">
    <citation type="journal article" date="2019" name="Int. J. Syst. Evol. Microbiol.">
        <title>The Global Catalogue of Microorganisms (GCM) 10K type strain sequencing project: providing services to taxonomists for standard genome sequencing and annotation.</title>
        <authorList>
            <consortium name="The Broad Institute Genomics Platform"/>
            <consortium name="The Broad Institute Genome Sequencing Center for Infectious Disease"/>
            <person name="Wu L."/>
            <person name="Ma J."/>
        </authorList>
    </citation>
    <scope>NUCLEOTIDE SEQUENCE [LARGE SCALE GENOMIC DNA]</scope>
    <source>
        <strain evidence="2">CGMCC 4.7152</strain>
    </source>
</reference>
<organism evidence="1 2">
    <name type="scientific">Dactylosporangium cerinum</name>
    <dbReference type="NCBI Taxonomy" id="1434730"/>
    <lineage>
        <taxon>Bacteria</taxon>
        <taxon>Bacillati</taxon>
        <taxon>Actinomycetota</taxon>
        <taxon>Actinomycetes</taxon>
        <taxon>Micromonosporales</taxon>
        <taxon>Micromonosporaceae</taxon>
        <taxon>Dactylosporangium</taxon>
    </lineage>
</organism>
<keyword evidence="2" id="KW-1185">Reference proteome</keyword>
<protein>
    <submittedName>
        <fullName evidence="1">Uncharacterized protein</fullName>
    </submittedName>
</protein>
<dbReference type="Proteomes" id="UP001595912">
    <property type="component" value="Unassembled WGS sequence"/>
</dbReference>
<dbReference type="RefSeq" id="WP_380124870.1">
    <property type="nucleotide sequence ID" value="NZ_JBHSIU010000066.1"/>
</dbReference>
<comment type="caution">
    <text evidence="1">The sequence shown here is derived from an EMBL/GenBank/DDBJ whole genome shotgun (WGS) entry which is preliminary data.</text>
</comment>
<name>A0ABV9WB52_9ACTN</name>
<dbReference type="EMBL" id="JBHSIU010000066">
    <property type="protein sequence ID" value="MFC5004720.1"/>
    <property type="molecule type" value="Genomic_DNA"/>
</dbReference>
<sequence>MDDLDSLWNDAADYGADGEVPEGTPSGVEQLASLLRVHNSAMGGGLGFALEVNEPFRVRRAIDAMRYFGLPAPADLLEDVLRRSLIGESADSWTDDFYDLVDDELVRGAFKAKAAEVPADFGRG</sequence>